<proteinExistence type="predicted"/>
<gene>
    <name evidence="2" type="ORF">AAF712_008707</name>
</gene>
<sequence>MVIRPEDYPKSEGSADQPSKYLMAPNGKELKSYLDNEFVDRTKAQGKIVYARGNTYARAKSTVKHGK</sequence>
<dbReference type="Proteomes" id="UP001437256">
    <property type="component" value="Unassembled WGS sequence"/>
</dbReference>
<protein>
    <submittedName>
        <fullName evidence="2">Uncharacterized protein</fullName>
    </submittedName>
</protein>
<organism evidence="2 3">
    <name type="scientific">Marasmius tenuissimus</name>
    <dbReference type="NCBI Taxonomy" id="585030"/>
    <lineage>
        <taxon>Eukaryota</taxon>
        <taxon>Fungi</taxon>
        <taxon>Dikarya</taxon>
        <taxon>Basidiomycota</taxon>
        <taxon>Agaricomycotina</taxon>
        <taxon>Agaricomycetes</taxon>
        <taxon>Agaricomycetidae</taxon>
        <taxon>Agaricales</taxon>
        <taxon>Marasmiineae</taxon>
        <taxon>Marasmiaceae</taxon>
        <taxon>Marasmius</taxon>
    </lineage>
</organism>
<name>A0ABR2ZVS8_9AGAR</name>
<feature type="region of interest" description="Disordered" evidence="1">
    <location>
        <begin position="1"/>
        <end position="22"/>
    </location>
</feature>
<evidence type="ECO:0000313" key="2">
    <source>
        <dbReference type="EMBL" id="KAL0064407.1"/>
    </source>
</evidence>
<reference evidence="2 3" key="1">
    <citation type="submission" date="2024-05" db="EMBL/GenBank/DDBJ databases">
        <title>A draft genome resource for the thread blight pathogen Marasmius tenuissimus strain MS-2.</title>
        <authorList>
            <person name="Yulfo-Soto G.E."/>
            <person name="Baruah I.K."/>
            <person name="Amoako-Attah I."/>
            <person name="Bukari Y."/>
            <person name="Meinhardt L.W."/>
            <person name="Bailey B.A."/>
            <person name="Cohen S.P."/>
        </authorList>
    </citation>
    <scope>NUCLEOTIDE SEQUENCE [LARGE SCALE GENOMIC DNA]</scope>
    <source>
        <strain evidence="2 3">MS-2</strain>
    </source>
</reference>
<comment type="caution">
    <text evidence="2">The sequence shown here is derived from an EMBL/GenBank/DDBJ whole genome shotgun (WGS) entry which is preliminary data.</text>
</comment>
<dbReference type="EMBL" id="JBBXMP010000063">
    <property type="protein sequence ID" value="KAL0064407.1"/>
    <property type="molecule type" value="Genomic_DNA"/>
</dbReference>
<evidence type="ECO:0000313" key="3">
    <source>
        <dbReference type="Proteomes" id="UP001437256"/>
    </source>
</evidence>
<accession>A0ABR2ZVS8</accession>
<feature type="compositionally biased region" description="Basic and acidic residues" evidence="1">
    <location>
        <begin position="1"/>
        <end position="10"/>
    </location>
</feature>
<keyword evidence="3" id="KW-1185">Reference proteome</keyword>
<evidence type="ECO:0000256" key="1">
    <source>
        <dbReference type="SAM" id="MobiDB-lite"/>
    </source>
</evidence>